<evidence type="ECO:0000256" key="3">
    <source>
        <dbReference type="ARBA" id="ARBA00022679"/>
    </source>
</evidence>
<evidence type="ECO:0000256" key="1">
    <source>
        <dbReference type="ARBA" id="ARBA00008361"/>
    </source>
</evidence>
<protein>
    <recommendedName>
        <fullName evidence="4">Histidine-specific methyltransferase SAM-dependent domain-containing protein</fullName>
    </recommendedName>
</protein>
<evidence type="ECO:0000259" key="4">
    <source>
        <dbReference type="Pfam" id="PF10017"/>
    </source>
</evidence>
<keyword evidence="3" id="KW-0808">Transferase</keyword>
<feature type="domain" description="Histidine-specific methyltransferase SAM-dependent" evidence="4">
    <location>
        <begin position="31"/>
        <end position="269"/>
    </location>
</feature>
<gene>
    <name evidence="5" type="ORF">KVV02_002725</name>
</gene>
<evidence type="ECO:0000256" key="2">
    <source>
        <dbReference type="ARBA" id="ARBA00022603"/>
    </source>
</evidence>
<dbReference type="InterPro" id="IPR019257">
    <property type="entry name" value="MeTrfase_dom"/>
</dbReference>
<dbReference type="PIRSF" id="PIRSF018005">
    <property type="entry name" value="UCP018005"/>
    <property type="match status" value="1"/>
</dbReference>
<dbReference type="InterPro" id="IPR051128">
    <property type="entry name" value="EgtD_Methyltrsf_superfamily"/>
</dbReference>
<comment type="caution">
    <text evidence="5">The sequence shown here is derived from an EMBL/GenBank/DDBJ whole genome shotgun (WGS) entry which is preliminary data.</text>
</comment>
<dbReference type="Proteomes" id="UP000717515">
    <property type="component" value="Unassembled WGS sequence"/>
</dbReference>
<dbReference type="InterPro" id="IPR029063">
    <property type="entry name" value="SAM-dependent_MTases_sf"/>
</dbReference>
<sequence>MPSFHINQKADNGDNIDISQGGQLDNLDSLKDKIIEGIFEAPPGKRQIPIEVMYQGDGADLYVAYSLSPAYYLYPAERWIIQTYANEISSLIADRSSIIELGTGSLEKTQVLLRAVAQAPQIVYGVDYYALDINREALVESLASLPASKKVKCRGLFGTYNSGLHHVARLRRRSDVEQVPRVFLWLGSGIENLTVEGAVGMVKSIADVMAEGDMIIVGMDGWTSDKSINAAYEPADKLVLNISTNVNVILGYAVFDMSKFVYSTQLNHLEVATSVVVWHLRLSS</sequence>
<dbReference type="PANTHER" id="PTHR43397">
    <property type="entry name" value="ERGOTHIONEINE BIOSYNTHESIS PROTEIN 1"/>
    <property type="match status" value="1"/>
</dbReference>
<dbReference type="InterPro" id="IPR017804">
    <property type="entry name" value="MeTrfase_EgtD-like"/>
</dbReference>
<keyword evidence="2" id="KW-0489">Methyltransferase</keyword>
<proteinExistence type="inferred from homology"/>
<dbReference type="AlphaFoldDB" id="A0A9P8IF94"/>
<organism evidence="5 6">
    <name type="scientific">Mortierella alpina</name>
    <name type="common">Oleaginous fungus</name>
    <name type="synonym">Mortierella renispora</name>
    <dbReference type="NCBI Taxonomy" id="64518"/>
    <lineage>
        <taxon>Eukaryota</taxon>
        <taxon>Fungi</taxon>
        <taxon>Fungi incertae sedis</taxon>
        <taxon>Mucoromycota</taxon>
        <taxon>Mortierellomycotina</taxon>
        <taxon>Mortierellomycetes</taxon>
        <taxon>Mortierellales</taxon>
        <taxon>Mortierellaceae</taxon>
        <taxon>Mortierella</taxon>
    </lineage>
</organism>
<dbReference type="Pfam" id="PF10017">
    <property type="entry name" value="Methyltransf_33"/>
    <property type="match status" value="1"/>
</dbReference>
<dbReference type="EMBL" id="JAIFTL010000007">
    <property type="protein sequence ID" value="KAG9327272.1"/>
    <property type="molecule type" value="Genomic_DNA"/>
</dbReference>
<comment type="similarity">
    <text evidence="1">Belongs to the methyltransferase superfamily.</text>
</comment>
<dbReference type="PANTHER" id="PTHR43397:SF1">
    <property type="entry name" value="ERGOTHIONEINE BIOSYNTHESIS PROTEIN 1"/>
    <property type="match status" value="1"/>
</dbReference>
<dbReference type="GO" id="GO:0008168">
    <property type="term" value="F:methyltransferase activity"/>
    <property type="evidence" value="ECO:0007669"/>
    <property type="project" value="UniProtKB-KW"/>
</dbReference>
<reference evidence="5" key="1">
    <citation type="submission" date="2021-07" db="EMBL/GenBank/DDBJ databases">
        <title>Draft genome of Mortierella alpina, strain LL118, isolated from an aspen leaf litter sample.</title>
        <authorList>
            <person name="Yang S."/>
            <person name="Vinatzer B.A."/>
        </authorList>
    </citation>
    <scope>NUCLEOTIDE SEQUENCE</scope>
    <source>
        <strain evidence="5">LL118</strain>
    </source>
</reference>
<evidence type="ECO:0000313" key="5">
    <source>
        <dbReference type="EMBL" id="KAG9327272.1"/>
    </source>
</evidence>
<accession>A0A9P8IF94</accession>
<evidence type="ECO:0000313" key="6">
    <source>
        <dbReference type="Proteomes" id="UP000717515"/>
    </source>
</evidence>
<dbReference type="GO" id="GO:0032259">
    <property type="term" value="P:methylation"/>
    <property type="evidence" value="ECO:0007669"/>
    <property type="project" value="UniProtKB-KW"/>
</dbReference>
<dbReference type="Gene3D" id="3.40.50.150">
    <property type="entry name" value="Vaccinia Virus protein VP39"/>
    <property type="match status" value="1"/>
</dbReference>
<name>A0A9P8IF94_MORAP</name>